<feature type="domain" description="4'-phosphopantetheinyl transferase" evidence="3">
    <location>
        <begin position="77"/>
        <end position="138"/>
    </location>
</feature>
<dbReference type="Gene3D" id="3.90.470.20">
    <property type="entry name" value="4'-phosphopantetheinyl transferase domain"/>
    <property type="match status" value="1"/>
</dbReference>
<sequence>MHLWWWAEDAQPPQARRARIDRLLRATLAAYLDVPASELAFGREDRGRPFLRHADAPDFNLTDTRGGTLVAVCRGGRVGVDIERHDRRLPMRALARRWFAPSEADALDALPEDEARLAFLCLWTAKEASCKATGTGIFDQRLQAWQFDPGSVRPLPRALPPEAGAAAEWRFLRVAPSPAHTVVVACRGAVARTAYIAVG</sequence>
<accession>A0A8J7VSA4</accession>
<dbReference type="InterPro" id="IPR037143">
    <property type="entry name" value="4-PPantetheinyl_Trfase_dom_sf"/>
</dbReference>
<dbReference type="GO" id="GO:0005829">
    <property type="term" value="C:cytosol"/>
    <property type="evidence" value="ECO:0007669"/>
    <property type="project" value="TreeGrafter"/>
</dbReference>
<protein>
    <submittedName>
        <fullName evidence="4">4'-phosphopantetheinyl transferase superfamily protein</fullName>
    </submittedName>
</protein>
<dbReference type="GO" id="GO:0019878">
    <property type="term" value="P:lysine biosynthetic process via aminoadipic acid"/>
    <property type="evidence" value="ECO:0007669"/>
    <property type="project" value="TreeGrafter"/>
</dbReference>
<keyword evidence="2 4" id="KW-0808">Transferase</keyword>
<dbReference type="Proteomes" id="UP000675747">
    <property type="component" value="Unassembled WGS sequence"/>
</dbReference>
<reference evidence="4" key="2">
    <citation type="submission" date="2021-04" db="EMBL/GenBank/DDBJ databases">
        <authorList>
            <person name="Karlyshev A.V."/>
        </authorList>
    </citation>
    <scope>NUCLEOTIDE SEQUENCE</scope>
    <source>
        <strain evidence="4">LMG 29479</strain>
    </source>
</reference>
<proteinExistence type="inferred from homology"/>
<organism evidence="4">
    <name type="scientific">Coralloluteibacterium stylophorae</name>
    <dbReference type="NCBI Taxonomy" id="1776034"/>
    <lineage>
        <taxon>Bacteria</taxon>
        <taxon>Pseudomonadati</taxon>
        <taxon>Pseudomonadota</taxon>
        <taxon>Gammaproteobacteria</taxon>
        <taxon>Lysobacterales</taxon>
        <taxon>Lysobacteraceae</taxon>
        <taxon>Coralloluteibacterium</taxon>
    </lineage>
</organism>
<dbReference type="AlphaFoldDB" id="A0A8J7VSA4"/>
<reference evidence="5 6" key="1">
    <citation type="journal article" date="2021" name="Microbiol. Resour. Announc.">
        <title>Draft Genome Sequence of Coralloluteibacterium stylophorae LMG 29479T.</title>
        <authorList>
            <person name="Karlyshev A.V."/>
            <person name="Kudryashova E.B."/>
            <person name="Ariskina E.V."/>
            <person name="Conroy A.P."/>
            <person name="Abidueva E.Y."/>
        </authorList>
    </citation>
    <scope>NUCLEOTIDE SEQUENCE [LARGE SCALE GENOMIC DNA]</scope>
    <source>
        <strain evidence="5 6">LMG 29479</strain>
    </source>
</reference>
<dbReference type="EMBL" id="JAGQFT020000017">
    <property type="protein sequence ID" value="MBS7458944.1"/>
    <property type="molecule type" value="Genomic_DNA"/>
</dbReference>
<dbReference type="InterPro" id="IPR008278">
    <property type="entry name" value="4-PPantetheinyl_Trfase_dom"/>
</dbReference>
<keyword evidence="6" id="KW-1185">Reference proteome</keyword>
<comment type="similarity">
    <text evidence="1">Belongs to the P-Pant transferase superfamily. Gsp/Sfp/HetI/AcpT family.</text>
</comment>
<name>A0A8J7VSA4_9GAMM</name>
<dbReference type="PANTHER" id="PTHR12215">
    <property type="entry name" value="PHOSPHOPANTETHEINE TRANSFERASE"/>
    <property type="match status" value="1"/>
</dbReference>
<comment type="caution">
    <text evidence="4">The sequence shown here is derived from an EMBL/GenBank/DDBJ whole genome shotgun (WGS) entry which is preliminary data.</text>
</comment>
<dbReference type="GO" id="GO:0000287">
    <property type="term" value="F:magnesium ion binding"/>
    <property type="evidence" value="ECO:0007669"/>
    <property type="project" value="InterPro"/>
</dbReference>
<evidence type="ECO:0000313" key="5">
    <source>
        <dbReference type="EMBL" id="MBS7458944.1"/>
    </source>
</evidence>
<dbReference type="PANTHER" id="PTHR12215:SF10">
    <property type="entry name" value="L-AMINOADIPATE-SEMIALDEHYDE DEHYDROGENASE-PHOSPHOPANTETHEINYL TRANSFERASE"/>
    <property type="match status" value="1"/>
</dbReference>
<evidence type="ECO:0000313" key="6">
    <source>
        <dbReference type="Proteomes" id="UP000675747"/>
    </source>
</evidence>
<dbReference type="InterPro" id="IPR050559">
    <property type="entry name" value="P-Pant_transferase_sf"/>
</dbReference>
<evidence type="ECO:0000256" key="2">
    <source>
        <dbReference type="ARBA" id="ARBA00022679"/>
    </source>
</evidence>
<dbReference type="GO" id="GO:0008897">
    <property type="term" value="F:holo-[acyl-carrier-protein] synthase activity"/>
    <property type="evidence" value="ECO:0007669"/>
    <property type="project" value="InterPro"/>
</dbReference>
<evidence type="ECO:0000259" key="3">
    <source>
        <dbReference type="Pfam" id="PF01648"/>
    </source>
</evidence>
<evidence type="ECO:0000256" key="1">
    <source>
        <dbReference type="ARBA" id="ARBA00010990"/>
    </source>
</evidence>
<dbReference type="SUPFAM" id="SSF56214">
    <property type="entry name" value="4'-phosphopantetheinyl transferase"/>
    <property type="match status" value="2"/>
</dbReference>
<gene>
    <name evidence="5" type="ORF">KB893_017565</name>
    <name evidence="4" type="ORF">KB893_06675</name>
</gene>
<evidence type="ECO:0000313" key="4">
    <source>
        <dbReference type="EMBL" id="MBR0562200.1"/>
    </source>
</evidence>
<dbReference type="Pfam" id="PF01648">
    <property type="entry name" value="ACPS"/>
    <property type="match status" value="1"/>
</dbReference>
<dbReference type="EMBL" id="JAGQFT010000038">
    <property type="protein sequence ID" value="MBR0562200.1"/>
    <property type="molecule type" value="Genomic_DNA"/>
</dbReference>